<protein>
    <submittedName>
        <fullName evidence="1">Uncharacterized protein</fullName>
    </submittedName>
</protein>
<dbReference type="RefSeq" id="WP_042578093.1">
    <property type="nucleotide sequence ID" value="NZ_JXQQ01000014.1"/>
</dbReference>
<dbReference type="EMBL" id="JXQQ01000014">
    <property type="protein sequence ID" value="KIQ34556.1"/>
    <property type="molecule type" value="Genomic_DNA"/>
</dbReference>
<accession>A0A0D0MQC4</accession>
<sequence length="285" mass="31843">MPGPDYFFCIAHEPPWFELPDHVEVVATGKYQADGRLNIRDSQRTIGAGSLNGDNFYPYLTGTAGSLYISELLQGRPTEGRSVCVFQYRKLISSTAIGTPATNYPFMRMLGMPFGKEQVAEVLAGYATDLLLPHPFIMGEGMLAQYAAHHHIADFLLLTRIAIDRQVLHASEITTFFGTRLFVPGGIEFGVFPCILYIGILERLRPILDEFLARHLPVEPHHGYQRRALSFFAERLTSYLLLKELGWPVSGANADGSDWELPPQNIGYMCTLSENGEYRTFGHPG</sequence>
<dbReference type="AlphaFoldDB" id="A0A0D0MQC4"/>
<evidence type="ECO:0000313" key="1">
    <source>
        <dbReference type="EMBL" id="KIQ34556.1"/>
    </source>
</evidence>
<dbReference type="Proteomes" id="UP000032067">
    <property type="component" value="Unassembled WGS sequence"/>
</dbReference>
<organism evidence="1 2">
    <name type="scientific">Variovorax paradoxus</name>
    <dbReference type="NCBI Taxonomy" id="34073"/>
    <lineage>
        <taxon>Bacteria</taxon>
        <taxon>Pseudomonadati</taxon>
        <taxon>Pseudomonadota</taxon>
        <taxon>Betaproteobacteria</taxon>
        <taxon>Burkholderiales</taxon>
        <taxon>Comamonadaceae</taxon>
        <taxon>Variovorax</taxon>
    </lineage>
</organism>
<evidence type="ECO:0000313" key="2">
    <source>
        <dbReference type="Proteomes" id="UP000032067"/>
    </source>
</evidence>
<reference evidence="1 2" key="1">
    <citation type="submission" date="2014-12" db="EMBL/GenBank/DDBJ databases">
        <title>16Stimator: statistical estimation of ribosomal gene copy numbers from draft genome assemblies.</title>
        <authorList>
            <person name="Perisin M.A."/>
            <person name="Vetter M."/>
            <person name="Gilbert J.A."/>
            <person name="Bergelson J."/>
        </authorList>
    </citation>
    <scope>NUCLEOTIDE SEQUENCE [LARGE SCALE GENOMIC DNA]</scope>
    <source>
        <strain evidence="1 2">MEDvA23</strain>
    </source>
</reference>
<comment type="caution">
    <text evidence="1">The sequence shown here is derived from an EMBL/GenBank/DDBJ whole genome shotgun (WGS) entry which is preliminary data.</text>
</comment>
<proteinExistence type="predicted"/>
<gene>
    <name evidence="1" type="ORF">RT97_07145</name>
</gene>
<dbReference type="OrthoDB" id="101857at2"/>
<name>A0A0D0MQC4_VARPD</name>